<dbReference type="OrthoDB" id="2122982at2759"/>
<reference evidence="4" key="1">
    <citation type="submission" date="2022-05" db="EMBL/GenBank/DDBJ databases">
        <title>The Musa troglodytarum L. genome provides insights into the mechanism of non-climacteric behaviour and enrichment of carotenoids.</title>
        <authorList>
            <person name="Wang J."/>
        </authorList>
    </citation>
    <scope>NUCLEOTIDE SEQUENCE</scope>
    <source>
        <tissue evidence="4">Leaf</tissue>
    </source>
</reference>
<dbReference type="Pfam" id="PF04434">
    <property type="entry name" value="SWIM"/>
    <property type="match status" value="1"/>
</dbReference>
<keyword evidence="1" id="KW-0863">Zinc-finger</keyword>
<evidence type="ECO:0000313" key="4">
    <source>
        <dbReference type="EMBL" id="URE42964.1"/>
    </source>
</evidence>
<evidence type="ECO:0000259" key="2">
    <source>
        <dbReference type="PROSITE" id="PS50089"/>
    </source>
</evidence>
<evidence type="ECO:0000259" key="3">
    <source>
        <dbReference type="PROSITE" id="PS50966"/>
    </source>
</evidence>
<evidence type="ECO:0000256" key="1">
    <source>
        <dbReference type="PROSITE-ProRule" id="PRU00175"/>
    </source>
</evidence>
<keyword evidence="1" id="KW-0479">Metal-binding</keyword>
<accession>A0A9E7L9T4</accession>
<sequence>MESVGSNSPPANPHSADADRYNLAQHVADRIIRALRHPLRLIHRSDADFFVLGSTGNVYKVTLAAIPSCTCPDRTVPCKHVLFVILRVLGCSLDDACVWRRTLRPCQLSRLLSTPMAPDVLAGARARERFYQLLSGGPNGTDHQTAIGREDDGAVCPICLEEMQGEAGLATCGACGNSLHEECLARWKRSRGRSGVRCVMCRARWRKRREQELYVNLAAYVGEDDMVEDSGASCNGG</sequence>
<dbReference type="GO" id="GO:0061630">
    <property type="term" value="F:ubiquitin protein ligase activity"/>
    <property type="evidence" value="ECO:0007669"/>
    <property type="project" value="InterPro"/>
</dbReference>
<gene>
    <name evidence="4" type="ORF">MUK42_32964</name>
</gene>
<dbReference type="InterPro" id="IPR013083">
    <property type="entry name" value="Znf_RING/FYVE/PHD"/>
</dbReference>
<protein>
    <submittedName>
        <fullName evidence="4">SWIM zinc finger protein</fullName>
    </submittedName>
</protein>
<dbReference type="Proteomes" id="UP001055439">
    <property type="component" value="Chromosome 9"/>
</dbReference>
<dbReference type="AlphaFoldDB" id="A0A9E7L9T4"/>
<dbReference type="EMBL" id="CP097511">
    <property type="protein sequence ID" value="URE42964.1"/>
    <property type="molecule type" value="Genomic_DNA"/>
</dbReference>
<name>A0A9E7L9T4_9LILI</name>
<feature type="domain" description="RING-type" evidence="2">
    <location>
        <begin position="156"/>
        <end position="202"/>
    </location>
</feature>
<proteinExistence type="predicted"/>
<dbReference type="SUPFAM" id="SSF57850">
    <property type="entry name" value="RING/U-box"/>
    <property type="match status" value="1"/>
</dbReference>
<dbReference type="GO" id="GO:0008270">
    <property type="term" value="F:zinc ion binding"/>
    <property type="evidence" value="ECO:0007669"/>
    <property type="project" value="UniProtKB-KW"/>
</dbReference>
<dbReference type="InterPro" id="IPR001841">
    <property type="entry name" value="Znf_RING"/>
</dbReference>
<evidence type="ECO:0000313" key="5">
    <source>
        <dbReference type="Proteomes" id="UP001055439"/>
    </source>
</evidence>
<dbReference type="InterPro" id="IPR007527">
    <property type="entry name" value="Znf_SWIM"/>
</dbReference>
<feature type="domain" description="SWIM-type" evidence="3">
    <location>
        <begin position="59"/>
        <end position="89"/>
    </location>
</feature>
<dbReference type="PROSITE" id="PS50966">
    <property type="entry name" value="ZF_SWIM"/>
    <property type="match status" value="1"/>
</dbReference>
<keyword evidence="1" id="KW-0862">Zinc</keyword>
<dbReference type="PANTHER" id="PTHR21540">
    <property type="entry name" value="RING FINGER AND SWIM DOMAIN-CONTAINING PROTEIN 2"/>
    <property type="match status" value="1"/>
</dbReference>
<organism evidence="4 5">
    <name type="scientific">Musa troglodytarum</name>
    <name type="common">fe'i banana</name>
    <dbReference type="NCBI Taxonomy" id="320322"/>
    <lineage>
        <taxon>Eukaryota</taxon>
        <taxon>Viridiplantae</taxon>
        <taxon>Streptophyta</taxon>
        <taxon>Embryophyta</taxon>
        <taxon>Tracheophyta</taxon>
        <taxon>Spermatophyta</taxon>
        <taxon>Magnoliopsida</taxon>
        <taxon>Liliopsida</taxon>
        <taxon>Zingiberales</taxon>
        <taxon>Musaceae</taxon>
        <taxon>Musa</taxon>
    </lineage>
</organism>
<dbReference type="SMART" id="SM00184">
    <property type="entry name" value="RING"/>
    <property type="match status" value="1"/>
</dbReference>
<dbReference type="PANTHER" id="PTHR21540:SF0">
    <property type="entry name" value="PHD FAMILY PROTEIN"/>
    <property type="match status" value="1"/>
</dbReference>
<dbReference type="PROSITE" id="PS50089">
    <property type="entry name" value="ZF_RING_2"/>
    <property type="match status" value="1"/>
</dbReference>
<dbReference type="Pfam" id="PF13639">
    <property type="entry name" value="zf-RING_2"/>
    <property type="match status" value="1"/>
</dbReference>
<dbReference type="Gene3D" id="3.30.40.10">
    <property type="entry name" value="Zinc/RING finger domain, C3HC4 (zinc finger)"/>
    <property type="match status" value="1"/>
</dbReference>
<dbReference type="InterPro" id="IPR039903">
    <property type="entry name" value="Zswim2"/>
</dbReference>
<keyword evidence="5" id="KW-1185">Reference proteome</keyword>